<evidence type="ECO:0000313" key="2">
    <source>
        <dbReference type="Proteomes" id="UP000824533"/>
    </source>
</evidence>
<accession>A0ACC1DGM6</accession>
<reference evidence="1 2" key="1">
    <citation type="journal article" date="2021" name="Front. Genet.">
        <title>Chromosome-Level Genome Assembly Reveals Significant Gene Expansion in the Toll and IMD Signaling Pathways of Dendrolimus kikuchii.</title>
        <authorList>
            <person name="Zhou J."/>
            <person name="Wu P."/>
            <person name="Xiong Z."/>
            <person name="Liu N."/>
            <person name="Zhao N."/>
            <person name="Ji M."/>
            <person name="Qiu Y."/>
            <person name="Yang B."/>
        </authorList>
    </citation>
    <scope>NUCLEOTIDE SEQUENCE [LARGE SCALE GENOMIC DNA]</scope>
    <source>
        <strain evidence="1">Ann1</strain>
    </source>
</reference>
<sequence>MVYARPNNMPYPTVWRRFTVRRDNTTTLLRIQDLTDDMFEPALELMARYFTRDEPPCKYIGIHNYPTALAELLKLWRITMKDKLSLVCLKDEDDKQPTLVGVNVLTVVCKDDKEEPFKTDDKIWAQLFGAVDFVTKSVDVFEKYDVDKYLTAYGLVVDPQWRGLNVGKELLEARIPLCKALGIKVTATVFTAGASQAIAKKAGFVDLFEITYEELAKKVHTQPPPLKGSPHGSVMSCQSLAARAFAEPDKETMAHCTGFHRSVRFSSESRSSTRASNDADCKRETPGSISLTALTVTPVTSQTSAMSQSAPPSSTTFDLAESPAPAVPCRFPKLEECAHFHYERVSLGGLSVETVPCEEKCTDSVEEGWVCLRVRSHVNSSCEESIEVRAASTSWTEATHLSEWTLTRNRDNFLHLDDMLHRCIYDRKVSGLPNLSEKMTIALCCDEEEYHRLISDYVHHLSIIADDSINCGPVLNWLQMDNKGHKLLVANEDSSSINTPAVAAAYSVRKYVSQARDEISFEVGDMISIIDMPGPNESLWWRGKRGFRVGFFPHHCVAVIGDKVPRHMTQPPPIVGSVAMAPIKPVLRKHGKLISLFRSFILSRPSRRSLKQQGILKERVFGCDLGEHLLNCGRDVPAVLVECARAIEERGAVDGVYRLSGGSGLTQRLRAAFDSGATPALPAAAIARDPHAVPSLLKMYFRELPNPLCTYQLYESFVNAVQQPDEASRLKAVRDTVVKLPPPHYRTLAYLMRHLRRVSLLGEQTGMTARNMAIVWAPNLLRSPRPQHALQGVAVQAVVTEFLICYAEELFAEEQGSDSGPDLEEARRRGAPSLPIQHTPSLPPASGAIAAAAAAGTQLRPSGHLRPKYIEVGSGPNNLPQYHTVLDLPIPSGKRGVKRSPSGWRGLFTRSKHQRPTGARPPPPPATPPPEDTPMLQTGLRPVKSCESLASDTDTLAPLAERAAVPLKHHTRSSSCDSYFEPWQAELADMRLRLSPQERDRHMFSEEDDTQQQNGDSLCSTPPESGLCSVEPSPRRNLRVDIEAANDMAERRRAALEEQLSQIGYIDGESPRARPPAEKRHSARPTSPNHTDIAKRLCKDRDSPMASQSDFQGTIANVKMRERNSPRKSKNTTRYSGMHHQTDDKTVTINRLSWHGKDGHSTLIKIDWPLEHSSISNLTTSTINSSPITPVTPVYDPLESDSDASEINKHTIKISNCQSCDEKCLKCELKATDYEHVTELQDSLDHSLNSDVSYQNLNRLSAVSTSSTEPTDKNKDLDVMKSSHESSSTFSNVSLKHNDELYECYSFTRPNYINLQSSSSKSTPGSPLKSPLKSTISITFRSPTKIKDYEPILNIDDTPLERECVYEDVDLDKNLSIVEEATIPERDASLPTQNACQPESFNGDLIILETPTQTDIVDIDVYSQVKFFKQSIEEVNALLFETPNEPEDRHYENVNFEIHNDYENINVDTLKICDKELEITEPVDNFNATDSKVEKENGNVIEKANLNVRELAIRFESPTEQKGPFTFEKFKAEIKYPSLERKEEDKVTIEIRKKDNKPPPVSPKTYKLSKNSCNARSLDENAFVKEFGNEKTYANRRKSLEVKDVKRQSKFLPDLNLNTEENEQRESITPTTENKISLIQRFNEKRPPDIKHLLNFDTEKKLSRERIEKYKEERRIFFREKYSSHSFRSNPEQLTRAKIKKEEIRENLDQPKFERRNTVDLGQRMRFSLAKSANNLDSIPSPSSRDDNVDDINGEATKHDTDDRYVPFDAKERVSPSYNIRDMTAMFEQKSQGNTNAG</sequence>
<gene>
    <name evidence="1" type="ORF">K1T71_000982</name>
</gene>
<comment type="caution">
    <text evidence="1">The sequence shown here is derived from an EMBL/GenBank/DDBJ whole genome shotgun (WGS) entry which is preliminary data.</text>
</comment>
<name>A0ACC1DGM6_9NEOP</name>
<dbReference type="EMBL" id="CM034388">
    <property type="protein sequence ID" value="KAJ0183006.1"/>
    <property type="molecule type" value="Genomic_DNA"/>
</dbReference>
<evidence type="ECO:0000313" key="1">
    <source>
        <dbReference type="EMBL" id="KAJ0183006.1"/>
    </source>
</evidence>
<keyword evidence="2" id="KW-1185">Reference proteome</keyword>
<proteinExistence type="predicted"/>
<protein>
    <submittedName>
        <fullName evidence="1">Uncharacterized protein</fullName>
    </submittedName>
</protein>
<dbReference type="Proteomes" id="UP000824533">
    <property type="component" value="Linkage Group LG02"/>
</dbReference>
<organism evidence="1 2">
    <name type="scientific">Dendrolimus kikuchii</name>
    <dbReference type="NCBI Taxonomy" id="765133"/>
    <lineage>
        <taxon>Eukaryota</taxon>
        <taxon>Metazoa</taxon>
        <taxon>Ecdysozoa</taxon>
        <taxon>Arthropoda</taxon>
        <taxon>Hexapoda</taxon>
        <taxon>Insecta</taxon>
        <taxon>Pterygota</taxon>
        <taxon>Neoptera</taxon>
        <taxon>Endopterygota</taxon>
        <taxon>Lepidoptera</taxon>
        <taxon>Glossata</taxon>
        <taxon>Ditrysia</taxon>
        <taxon>Bombycoidea</taxon>
        <taxon>Lasiocampidae</taxon>
        <taxon>Dendrolimus</taxon>
    </lineage>
</organism>